<dbReference type="InterPro" id="IPR007603">
    <property type="entry name" value="Choline_transptr-like"/>
</dbReference>
<feature type="transmembrane region" description="Helical" evidence="7">
    <location>
        <begin position="29"/>
        <end position="53"/>
    </location>
</feature>
<dbReference type="Pfam" id="PF04515">
    <property type="entry name" value="Choline_transpo"/>
    <property type="match status" value="1"/>
</dbReference>
<evidence type="ECO:0000256" key="3">
    <source>
        <dbReference type="ARBA" id="ARBA00022692"/>
    </source>
</evidence>
<proteinExistence type="inferred from homology"/>
<keyword evidence="9" id="KW-1185">Reference proteome</keyword>
<keyword evidence="5 7" id="KW-0472">Membrane</keyword>
<evidence type="ECO:0000313" key="8">
    <source>
        <dbReference type="EMBL" id="KAK9814774.1"/>
    </source>
</evidence>
<name>A0AAW1Q367_9CHLO</name>
<reference evidence="8 9" key="1">
    <citation type="journal article" date="2024" name="Nat. Commun.">
        <title>Phylogenomics reveals the evolutionary origins of lichenization in chlorophyte algae.</title>
        <authorList>
            <person name="Puginier C."/>
            <person name="Libourel C."/>
            <person name="Otte J."/>
            <person name="Skaloud P."/>
            <person name="Haon M."/>
            <person name="Grisel S."/>
            <person name="Petersen M."/>
            <person name="Berrin J.G."/>
            <person name="Delaux P.M."/>
            <person name="Dal Grande F."/>
            <person name="Keller J."/>
        </authorList>
    </citation>
    <scope>NUCLEOTIDE SEQUENCE [LARGE SCALE GENOMIC DNA]</scope>
    <source>
        <strain evidence="8 9">SAG 2043</strain>
    </source>
</reference>
<evidence type="ECO:0000256" key="5">
    <source>
        <dbReference type="ARBA" id="ARBA00023136"/>
    </source>
</evidence>
<dbReference type="PANTHER" id="PTHR12385">
    <property type="entry name" value="CHOLINE TRANSPORTER-LIKE (SLC FAMILY 44)"/>
    <property type="match status" value="1"/>
</dbReference>
<evidence type="ECO:0000256" key="1">
    <source>
        <dbReference type="ARBA" id="ARBA00004141"/>
    </source>
</evidence>
<protein>
    <recommendedName>
        <fullName evidence="7">Choline transporter-like protein</fullName>
    </recommendedName>
</protein>
<dbReference type="PANTHER" id="PTHR12385:SF14">
    <property type="entry name" value="CHOLINE TRANSPORTER-LIKE 2"/>
    <property type="match status" value="1"/>
</dbReference>
<evidence type="ECO:0000256" key="4">
    <source>
        <dbReference type="ARBA" id="ARBA00022989"/>
    </source>
</evidence>
<comment type="subcellular location">
    <subcellularLocation>
        <location evidence="7">Cell membrane</location>
        <topology evidence="7">Multi-pass membrane protein</topology>
    </subcellularLocation>
    <subcellularLocation>
        <location evidence="1">Membrane</location>
        <topology evidence="1">Multi-pass membrane protein</topology>
    </subcellularLocation>
</comment>
<feature type="transmembrane region" description="Helical" evidence="7">
    <location>
        <begin position="548"/>
        <end position="569"/>
    </location>
</feature>
<accession>A0AAW1Q367</accession>
<comment type="function">
    <text evidence="7">Choline transporter.</text>
</comment>
<keyword evidence="3 7" id="KW-0812">Transmembrane</keyword>
<dbReference type="GO" id="GO:0005886">
    <property type="term" value="C:plasma membrane"/>
    <property type="evidence" value="ECO:0007669"/>
    <property type="project" value="UniProtKB-SubCell"/>
</dbReference>
<feature type="transmembrane region" description="Helical" evidence="7">
    <location>
        <begin position="502"/>
        <end position="528"/>
    </location>
</feature>
<evidence type="ECO:0000313" key="9">
    <source>
        <dbReference type="Proteomes" id="UP001489004"/>
    </source>
</evidence>
<feature type="transmembrane region" description="Helical" evidence="7">
    <location>
        <begin position="699"/>
        <end position="718"/>
    </location>
</feature>
<feature type="transmembrane region" description="Helical" evidence="7">
    <location>
        <begin position="655"/>
        <end position="679"/>
    </location>
</feature>
<dbReference type="GO" id="GO:0022857">
    <property type="term" value="F:transmembrane transporter activity"/>
    <property type="evidence" value="ECO:0007669"/>
    <property type="project" value="UniProtKB-UniRule"/>
</dbReference>
<feature type="transmembrane region" description="Helical" evidence="7">
    <location>
        <begin position="345"/>
        <end position="370"/>
    </location>
</feature>
<dbReference type="Proteomes" id="UP001489004">
    <property type="component" value="Unassembled WGS sequence"/>
</dbReference>
<evidence type="ECO:0000256" key="6">
    <source>
        <dbReference type="ARBA" id="ARBA00023180"/>
    </source>
</evidence>
<feature type="transmembrane region" description="Helical" evidence="7">
    <location>
        <begin position="390"/>
        <end position="416"/>
    </location>
</feature>
<organism evidence="8 9">
    <name type="scientific">[Myrmecia] bisecta</name>
    <dbReference type="NCBI Taxonomy" id="41462"/>
    <lineage>
        <taxon>Eukaryota</taxon>
        <taxon>Viridiplantae</taxon>
        <taxon>Chlorophyta</taxon>
        <taxon>core chlorophytes</taxon>
        <taxon>Trebouxiophyceae</taxon>
        <taxon>Trebouxiales</taxon>
        <taxon>Trebouxiaceae</taxon>
        <taxon>Myrmecia</taxon>
    </lineage>
</organism>
<keyword evidence="4 7" id="KW-1133">Transmembrane helix</keyword>
<evidence type="ECO:0000256" key="2">
    <source>
        <dbReference type="ARBA" id="ARBA00007168"/>
    </source>
</evidence>
<keyword evidence="6" id="KW-0325">Glycoprotein</keyword>
<dbReference type="EMBL" id="JALJOR010000007">
    <property type="protein sequence ID" value="KAK9814774.1"/>
    <property type="molecule type" value="Genomic_DNA"/>
</dbReference>
<feature type="transmembrane region" description="Helical" evidence="7">
    <location>
        <begin position="263"/>
        <end position="284"/>
    </location>
</feature>
<dbReference type="AlphaFoldDB" id="A0AAW1Q367"/>
<sequence>MLDTEQEPEYELRTPLIPPSKQRWLPGKLSIVGLLLFVGFWIGMVIVGSFAFAQGSSGKALKPIDMFGFSCGAENTWNGTTVDLTDQPFLYVLEPFQLVEQQNLPSTFSVCLPACPSDSDLCNVYHQPCHENAQYRCPYYRLSGPYLYDHLQYPEPWGADWYGAVATFDGTSCPATIPSALCNGNGLQQLSQVPGEGPCYAVWALTRPWNNMCVPIFPQPIQAAIQAYMRSHPAVRGSAGGLAGLTAPQRIRVWVSDCVHGKWLLAVSGLLAPLVFALAALLLLHLLPHLAVWLAIIACCAFAVADALLCLAKAGHLGSSEEVGQELDDLLPSALDPSINDRRAFLALAIVLFVVAGVVALLAILMRHQIRAVGRCLKVVAKAVSARSGLYLMVIPVFLAYVGLVVWWTFTTLYLFSTGSVKPKYGSPSQAQPVQPSQVFNATINPALPPGANISLPTTPSGPFYTSADFSDPTQKCAYDPNCTFEVDFSERFEGVFLYNYFGYWLGAEFLTAVVLVMTTFALQHLYFPGVGSNAPAPMSYKACAMCTLRALPSLITGMFLNALVNWFITIRPLLEILDSFVSRPLSQFRPQGACMKLVMFPVWVVIRALENVCAYLDPSGYIVAALHNIPYGRGCRRAWALNARIAYSLDRVNGASVICIQLVKLSVALCAMLLALGWSMSAYYSNRWTHPGTYLSNPLLIVLYSGISAYLVADIWLRVVDSALRLMLLSYSDQTLRKPGKLDTSAGRNGVTDTNLWDLDGPDVKRVTCVLIARLLGPRSKFCKSDTYR</sequence>
<comment type="caution">
    <text evidence="8">The sequence shown here is derived from an EMBL/GenBank/DDBJ whole genome shotgun (WGS) entry which is preliminary data.</text>
</comment>
<feature type="transmembrane region" description="Helical" evidence="7">
    <location>
        <begin position="290"/>
        <end position="312"/>
    </location>
</feature>
<evidence type="ECO:0000256" key="7">
    <source>
        <dbReference type="RuleBase" id="RU368066"/>
    </source>
</evidence>
<gene>
    <name evidence="8" type="ORF">WJX72_011266</name>
</gene>
<comment type="similarity">
    <text evidence="2 7">Belongs to the CTL (choline transporter-like) family.</text>
</comment>